<name>A0A0G3XLB0_9SPHN</name>
<dbReference type="GO" id="GO:0008882">
    <property type="term" value="F:[glutamate-ammonia-ligase] adenylyltransferase activity"/>
    <property type="evidence" value="ECO:0007669"/>
    <property type="project" value="InterPro"/>
</dbReference>
<feature type="domain" description="Glutamate-ammonia ligase adenylyltransferase repeated" evidence="8">
    <location>
        <begin position="27"/>
        <end position="244"/>
    </location>
</feature>
<evidence type="ECO:0000256" key="7">
    <source>
        <dbReference type="SAM" id="Phobius"/>
    </source>
</evidence>
<evidence type="ECO:0000256" key="2">
    <source>
        <dbReference type="ARBA" id="ARBA00022695"/>
    </source>
</evidence>
<dbReference type="PANTHER" id="PTHR30621">
    <property type="entry name" value="GLUTAMINE SYNTHETASE ADENYLYLTRANSFERASE"/>
    <property type="match status" value="1"/>
</dbReference>
<dbReference type="Gene3D" id="3.30.460.10">
    <property type="entry name" value="Beta Polymerase, domain 2"/>
    <property type="match status" value="2"/>
</dbReference>
<proteinExistence type="predicted"/>
<keyword evidence="5" id="KW-0460">Magnesium</keyword>
<feature type="transmembrane region" description="Helical" evidence="7">
    <location>
        <begin position="74"/>
        <end position="93"/>
    </location>
</feature>
<dbReference type="CDD" id="cd05401">
    <property type="entry name" value="NT_GlnE_GlnD_like"/>
    <property type="match status" value="1"/>
</dbReference>
<dbReference type="Gene3D" id="1.20.120.1510">
    <property type="match status" value="1"/>
</dbReference>
<dbReference type="InterPro" id="IPR023057">
    <property type="entry name" value="GlnE"/>
</dbReference>
<dbReference type="GO" id="GO:0000820">
    <property type="term" value="P:regulation of glutamine family amino acid metabolic process"/>
    <property type="evidence" value="ECO:0007669"/>
    <property type="project" value="TreeGrafter"/>
</dbReference>
<dbReference type="GO" id="GO:0005524">
    <property type="term" value="F:ATP binding"/>
    <property type="evidence" value="ECO:0007669"/>
    <property type="project" value="UniProtKB-KW"/>
</dbReference>
<dbReference type="PATRIC" id="fig|1348774.3.peg.61"/>
<dbReference type="STRING" id="1348774.AB433_00265"/>
<keyword evidence="10" id="KW-0436">Ligase</keyword>
<keyword evidence="4" id="KW-0067">ATP-binding</keyword>
<keyword evidence="2 10" id="KW-0548">Nucleotidyltransferase</keyword>
<dbReference type="NCBIfam" id="NF008292">
    <property type="entry name" value="PRK11072.1"/>
    <property type="match status" value="1"/>
</dbReference>
<evidence type="ECO:0000256" key="4">
    <source>
        <dbReference type="ARBA" id="ARBA00022840"/>
    </source>
</evidence>
<feature type="domain" description="Glutamate-ammonia ligase adenylyltransferase repeated" evidence="8">
    <location>
        <begin position="507"/>
        <end position="737"/>
    </location>
</feature>
<keyword evidence="3" id="KW-0547">Nucleotide-binding</keyword>
<dbReference type="KEGG" id="cna:AB433_00265"/>
<evidence type="ECO:0000256" key="3">
    <source>
        <dbReference type="ARBA" id="ARBA00022741"/>
    </source>
</evidence>
<dbReference type="Pfam" id="PF03710">
    <property type="entry name" value="GlnE"/>
    <property type="match status" value="2"/>
</dbReference>
<evidence type="ECO:0000256" key="1">
    <source>
        <dbReference type="ARBA" id="ARBA00022679"/>
    </source>
</evidence>
<dbReference type="EMBL" id="CP011770">
    <property type="protein sequence ID" value="AKM11394.1"/>
    <property type="molecule type" value="Genomic_DNA"/>
</dbReference>
<dbReference type="SUPFAM" id="SSF81593">
    <property type="entry name" value="Nucleotidyltransferase substrate binding subunit/domain"/>
    <property type="match status" value="2"/>
</dbReference>
<dbReference type="AlphaFoldDB" id="A0A0G3XLB0"/>
<dbReference type="OrthoDB" id="9759366at2"/>
<dbReference type="InterPro" id="IPR043519">
    <property type="entry name" value="NT_sf"/>
</dbReference>
<dbReference type="InterPro" id="IPR013546">
    <property type="entry name" value="PII_UdlTrfase/GS_AdlTrfase"/>
</dbReference>
<dbReference type="GO" id="GO:0016874">
    <property type="term" value="F:ligase activity"/>
    <property type="evidence" value="ECO:0007669"/>
    <property type="project" value="UniProtKB-KW"/>
</dbReference>
<organism evidence="10 11">
    <name type="scientific">Croceicoccus naphthovorans</name>
    <dbReference type="NCBI Taxonomy" id="1348774"/>
    <lineage>
        <taxon>Bacteria</taxon>
        <taxon>Pseudomonadati</taxon>
        <taxon>Pseudomonadota</taxon>
        <taxon>Alphaproteobacteria</taxon>
        <taxon>Sphingomonadales</taxon>
        <taxon>Erythrobacteraceae</taxon>
        <taxon>Croceicoccus</taxon>
    </lineage>
</organism>
<keyword evidence="6" id="KW-0511">Multifunctional enzyme</keyword>
<reference evidence="10 11" key="1">
    <citation type="submission" date="2015-06" db="EMBL/GenBank/DDBJ databases">
        <authorList>
            <person name="Zeng Y."/>
            <person name="Huang Y."/>
        </authorList>
    </citation>
    <scope>NUCLEOTIDE SEQUENCE [LARGE SCALE GENOMIC DNA]</scope>
    <source>
        <strain evidence="10 11">PQ-2</strain>
    </source>
</reference>
<protein>
    <submittedName>
        <fullName evidence="10">Glutamate-ammonia-ligase adenylyltransferase</fullName>
    </submittedName>
</protein>
<evidence type="ECO:0000259" key="8">
    <source>
        <dbReference type="Pfam" id="PF03710"/>
    </source>
</evidence>
<dbReference type="GO" id="GO:0005829">
    <property type="term" value="C:cytosol"/>
    <property type="evidence" value="ECO:0007669"/>
    <property type="project" value="TreeGrafter"/>
</dbReference>
<sequence length="904" mass="97550">MTPTASAVRSNADWQGAIDRARAYAPYLADLLDREPELTAMLARGEGEAALALTRSAGEGAPDVASALRREKRALALVLAIGDLAGAFPLLMVTRELSDFASRALDAAIGEALSHRVKDAESRGMTALALGKHGAGELNYSSDIDPILLFDPATLPRRERDEPGEAAQIAARRVVQTMSAKTAEGYVFRIDLRLRPASEVSPLAISFDGALTHYESSALAWERAAFIRAKAVAGDVAAGEKFLDAIEAFVWRKSLDFGAISEVGRLVHRIRDDHSGPQLPGPRFDVKKGRGGIREVEFFAQTHQLIHGGRNPSLRVSGTRAALDALAAAGVIGAVDAHEMGEAYDRLRVIEHRLQMVNDRQTHELPSGEALDNVARLDGLADGDALIAELEGICGRVSARFDKLVEAHGGKPSIPAPIPEQRLEKLGFADPAELAQRIAGWDSGRVKCLRSDAARRAFGAIRPQLLEALAHAPEPERAITRWEQMLARLPSAINIFHLLEARPALLDTLAQVLALSPALADALGRRGDLLDTLIDRTAFDLPPDTDALVRDFAGEGLDYEETLDRLRRKVGDLRFAAGVQLLDNAHDPLAIAAGLSRVAEAAIRVACDAAAGEFARKHGRIADEGLVVLGLGRLGGGVLTHASDLDLVYLFSGPFDAESDGERPLGATQYFNRLAQRVSAALSVPTAEGALYEVDTRLRPSGTQGLLAVNVDSFAKYQAESAWTWEHMALARARVLRSPHPAARDTVDGIFERTLSTPRDAAKLREDVLKMRGDVARHKPAKSPLDIKLARGGLVDIEFLVHFLQLRDGDCLAPDLSVAIRCLADRGKVPPSLLQAYELMTRLLVLLRLVAPDAEEPTPAARDVLARGCRQPDWDALITALDKARGEVAGAWSQTFDETLELTP</sequence>
<keyword evidence="11" id="KW-1185">Reference proteome</keyword>
<dbReference type="PANTHER" id="PTHR30621:SF0">
    <property type="entry name" value="BIFUNCTIONAL GLUTAMINE SYNTHETASE ADENYLYLTRANSFERASE_ADENYLYL-REMOVING ENZYME"/>
    <property type="match status" value="1"/>
</dbReference>
<evidence type="ECO:0000256" key="5">
    <source>
        <dbReference type="ARBA" id="ARBA00022842"/>
    </source>
</evidence>
<evidence type="ECO:0000259" key="9">
    <source>
        <dbReference type="Pfam" id="PF08335"/>
    </source>
</evidence>
<dbReference type="Proteomes" id="UP000035287">
    <property type="component" value="Chromosome"/>
</dbReference>
<gene>
    <name evidence="10" type="ORF">AB433_00265</name>
</gene>
<dbReference type="Gene3D" id="1.20.120.330">
    <property type="entry name" value="Nucleotidyltransferases domain 2"/>
    <property type="match status" value="2"/>
</dbReference>
<evidence type="ECO:0000313" key="11">
    <source>
        <dbReference type="Proteomes" id="UP000035287"/>
    </source>
</evidence>
<accession>A0A0G3XLB0</accession>
<keyword evidence="7" id="KW-0472">Membrane</keyword>
<feature type="domain" description="PII-uridylyltransferase/Glutamine-synthetase adenylyltransferase" evidence="9">
    <location>
        <begin position="283"/>
        <end position="402"/>
    </location>
</feature>
<evidence type="ECO:0000256" key="6">
    <source>
        <dbReference type="ARBA" id="ARBA00023268"/>
    </source>
</evidence>
<keyword evidence="1 10" id="KW-0808">Transferase</keyword>
<keyword evidence="7" id="KW-1133">Transmembrane helix</keyword>
<dbReference type="Pfam" id="PF08335">
    <property type="entry name" value="GlnD_UR_UTase"/>
    <property type="match status" value="1"/>
</dbReference>
<evidence type="ECO:0000313" key="10">
    <source>
        <dbReference type="EMBL" id="AKM11394.1"/>
    </source>
</evidence>
<dbReference type="InterPro" id="IPR005190">
    <property type="entry name" value="GlnE_rpt_dom"/>
</dbReference>
<keyword evidence="7" id="KW-0812">Transmembrane</keyword>
<dbReference type="SUPFAM" id="SSF81301">
    <property type="entry name" value="Nucleotidyltransferase"/>
    <property type="match status" value="2"/>
</dbReference>